<dbReference type="SUPFAM" id="SSF50331">
    <property type="entry name" value="MOP-like"/>
    <property type="match status" value="1"/>
</dbReference>
<evidence type="ECO:0000313" key="9">
    <source>
        <dbReference type="Proteomes" id="UP001212498"/>
    </source>
</evidence>
<dbReference type="InterPro" id="IPR003439">
    <property type="entry name" value="ABC_transporter-like_ATP-bd"/>
</dbReference>
<evidence type="ECO:0000256" key="3">
    <source>
        <dbReference type="ARBA" id="ARBA00022741"/>
    </source>
</evidence>
<dbReference type="InterPro" id="IPR003593">
    <property type="entry name" value="AAA+_ATPase"/>
</dbReference>
<dbReference type="GO" id="GO:0005524">
    <property type="term" value="F:ATP binding"/>
    <property type="evidence" value="ECO:0007669"/>
    <property type="project" value="UniProtKB-KW"/>
</dbReference>
<dbReference type="SUPFAM" id="SSF52540">
    <property type="entry name" value="P-loop containing nucleoside triphosphate hydrolases"/>
    <property type="match status" value="1"/>
</dbReference>
<evidence type="ECO:0000259" key="7">
    <source>
        <dbReference type="PROSITE" id="PS50893"/>
    </source>
</evidence>
<gene>
    <name evidence="8" type="ORF">OUY24_16350</name>
</gene>
<dbReference type="RefSeq" id="WP_271276802.1">
    <property type="nucleotide sequence ID" value="NZ_BAABFD010000004.1"/>
</dbReference>
<evidence type="ECO:0000313" key="8">
    <source>
        <dbReference type="EMBL" id="MDA0642206.1"/>
    </source>
</evidence>
<evidence type="ECO:0000256" key="5">
    <source>
        <dbReference type="ARBA" id="ARBA00022967"/>
    </source>
</evidence>
<protein>
    <submittedName>
        <fullName evidence="8">ABC transporter ATP-binding protein</fullName>
    </submittedName>
</protein>
<keyword evidence="5" id="KW-1278">Translocase</keyword>
<name>A0ABT4SZH1_9ACTN</name>
<dbReference type="InterPro" id="IPR027417">
    <property type="entry name" value="P-loop_NTPase"/>
</dbReference>
<dbReference type="Proteomes" id="UP001212498">
    <property type="component" value="Unassembled WGS sequence"/>
</dbReference>
<dbReference type="Pfam" id="PF00005">
    <property type="entry name" value="ABC_tran"/>
    <property type="match status" value="1"/>
</dbReference>
<dbReference type="Gene3D" id="3.40.50.300">
    <property type="entry name" value="P-loop containing nucleotide triphosphate hydrolases"/>
    <property type="match status" value="1"/>
</dbReference>
<dbReference type="SMART" id="SM00382">
    <property type="entry name" value="AAA"/>
    <property type="match status" value="1"/>
</dbReference>
<feature type="domain" description="ABC transporter" evidence="7">
    <location>
        <begin position="2"/>
        <end position="243"/>
    </location>
</feature>
<proteinExistence type="predicted"/>
<keyword evidence="6" id="KW-0472">Membrane</keyword>
<dbReference type="EMBL" id="JAPNUD010000037">
    <property type="protein sequence ID" value="MDA0642206.1"/>
    <property type="molecule type" value="Genomic_DNA"/>
</dbReference>
<keyword evidence="3" id="KW-0547">Nucleotide-binding</keyword>
<evidence type="ECO:0000256" key="2">
    <source>
        <dbReference type="ARBA" id="ARBA00022475"/>
    </source>
</evidence>
<accession>A0ABT4SZH1</accession>
<keyword evidence="9" id="KW-1185">Reference proteome</keyword>
<dbReference type="PANTHER" id="PTHR43875">
    <property type="entry name" value="MALTODEXTRIN IMPORT ATP-BINDING PROTEIN MSMX"/>
    <property type="match status" value="1"/>
</dbReference>
<keyword evidence="2" id="KW-1003">Cell membrane</keyword>
<keyword evidence="1" id="KW-0813">Transport</keyword>
<dbReference type="InterPro" id="IPR047641">
    <property type="entry name" value="ABC_transpr_MalK/UgpC-like"/>
</dbReference>
<evidence type="ECO:0000256" key="6">
    <source>
        <dbReference type="ARBA" id="ARBA00023136"/>
    </source>
</evidence>
<sequence length="374" mass="40814">MFGIENLTKTFGSGAGRFTAIDGLNLDIQEGELVVLLGQSGCGKTTALRCVAGLESADEGVIRFGDTVVFDSGRGVDVAPEKRELGMVFQSYALWPHRTVRQNISYPLKVRKLTKALKEEKWVEQAADLVDCGPLLDRYPHQLSGGQQQRVALARGLVSRPRLVLMDEPLSNLDALLRVRVRNELHELHQRLGFAGLYVTHDQSEAMALGDRVAVMNKGRIEQIGTPQDVFERPETSYVANFVGITNVLDLVREDGRWRLKAAPDEPVEPASLPEELGAGCQVRFRQSDAVIVPAPTSRSCLRFQATVADSVYVGRSYDVSVSLGDVRLNARADAAVAAGLDRGKPVTVEVPWPACVWFGTDGLRVPVGDLVPS</sequence>
<evidence type="ECO:0000256" key="1">
    <source>
        <dbReference type="ARBA" id="ARBA00022448"/>
    </source>
</evidence>
<dbReference type="PROSITE" id="PS50893">
    <property type="entry name" value="ABC_TRANSPORTER_2"/>
    <property type="match status" value="1"/>
</dbReference>
<keyword evidence="4 8" id="KW-0067">ATP-binding</keyword>
<dbReference type="InterPro" id="IPR017871">
    <property type="entry name" value="ABC_transporter-like_CS"/>
</dbReference>
<dbReference type="PROSITE" id="PS00211">
    <property type="entry name" value="ABC_TRANSPORTER_1"/>
    <property type="match status" value="1"/>
</dbReference>
<comment type="caution">
    <text evidence="8">The sequence shown here is derived from an EMBL/GenBank/DDBJ whole genome shotgun (WGS) entry which is preliminary data.</text>
</comment>
<reference evidence="8 9" key="1">
    <citation type="submission" date="2022-11" db="EMBL/GenBank/DDBJ databases">
        <title>Nonomuraea corallina sp. nov., a new species of the genus Nonomuraea isolated from sea side sediment in Thai sea.</title>
        <authorList>
            <person name="Ngamcharungchit C."/>
            <person name="Matsumoto A."/>
            <person name="Suriyachadkun C."/>
            <person name="Panbangred W."/>
            <person name="Inahashi Y."/>
            <person name="Intra B."/>
        </authorList>
    </citation>
    <scope>NUCLEOTIDE SEQUENCE [LARGE SCALE GENOMIC DNA]</scope>
    <source>
        <strain evidence="8 9">DSM 43553</strain>
    </source>
</reference>
<evidence type="ECO:0000256" key="4">
    <source>
        <dbReference type="ARBA" id="ARBA00022840"/>
    </source>
</evidence>
<organism evidence="8 9">
    <name type="scientific">Nonomuraea ferruginea</name>
    <dbReference type="NCBI Taxonomy" id="46174"/>
    <lineage>
        <taxon>Bacteria</taxon>
        <taxon>Bacillati</taxon>
        <taxon>Actinomycetota</taxon>
        <taxon>Actinomycetes</taxon>
        <taxon>Streptosporangiales</taxon>
        <taxon>Streptosporangiaceae</taxon>
        <taxon>Nonomuraea</taxon>
    </lineage>
</organism>
<dbReference type="InterPro" id="IPR008995">
    <property type="entry name" value="Mo/tungstate-bd_C_term_dom"/>
</dbReference>
<dbReference type="PANTHER" id="PTHR43875:SF15">
    <property type="entry name" value="TREHALOSE IMPORT ATP-BINDING PROTEIN SUGC"/>
    <property type="match status" value="1"/>
</dbReference>